<feature type="domain" description="PIN" evidence="7">
    <location>
        <begin position="4"/>
        <end position="120"/>
    </location>
</feature>
<comment type="cofactor">
    <cofactor evidence="6">
        <name>Mg(2+)</name>
        <dbReference type="ChEBI" id="CHEBI:18420"/>
    </cofactor>
</comment>
<dbReference type="SUPFAM" id="SSF88723">
    <property type="entry name" value="PIN domain-like"/>
    <property type="match status" value="1"/>
</dbReference>
<reference evidence="9" key="1">
    <citation type="submission" date="2017-09" db="EMBL/GenBank/DDBJ databases">
        <title>Depth-based differentiation of microbial function through sediment-hosted aquifers and enrichment of novel symbionts in the deep terrestrial subsurface.</title>
        <authorList>
            <person name="Probst A.J."/>
            <person name="Ladd B."/>
            <person name="Jarett J.K."/>
            <person name="Geller-Mcgrath D.E."/>
            <person name="Sieber C.M.K."/>
            <person name="Emerson J.B."/>
            <person name="Anantharaman K."/>
            <person name="Thomas B.C."/>
            <person name="Malmstrom R."/>
            <person name="Stieglmeier M."/>
            <person name="Klingl A."/>
            <person name="Woyke T."/>
            <person name="Ryan C.M."/>
            <person name="Banfield J.F."/>
        </authorList>
    </citation>
    <scope>NUCLEOTIDE SEQUENCE [LARGE SCALE GENOMIC DNA]</scope>
</reference>
<dbReference type="CDD" id="cd09873">
    <property type="entry name" value="PIN_Pae0151-like"/>
    <property type="match status" value="1"/>
</dbReference>
<dbReference type="InterPro" id="IPR029060">
    <property type="entry name" value="PIN-like_dom_sf"/>
</dbReference>
<evidence type="ECO:0000256" key="3">
    <source>
        <dbReference type="ARBA" id="ARBA00022723"/>
    </source>
</evidence>
<dbReference type="Proteomes" id="UP000231569">
    <property type="component" value="Unassembled WGS sequence"/>
</dbReference>
<dbReference type="AlphaFoldDB" id="A0A2M8KTW1"/>
<evidence type="ECO:0000256" key="2">
    <source>
        <dbReference type="ARBA" id="ARBA00022722"/>
    </source>
</evidence>
<keyword evidence="6" id="KW-0800">Toxin</keyword>
<evidence type="ECO:0000313" key="8">
    <source>
        <dbReference type="EMBL" id="PJE63357.1"/>
    </source>
</evidence>
<dbReference type="HAMAP" id="MF_00265">
    <property type="entry name" value="VapC_Nob1"/>
    <property type="match status" value="1"/>
</dbReference>
<dbReference type="GO" id="GO:0090729">
    <property type="term" value="F:toxin activity"/>
    <property type="evidence" value="ECO:0007669"/>
    <property type="project" value="UniProtKB-KW"/>
</dbReference>
<proteinExistence type="inferred from homology"/>
<gene>
    <name evidence="6" type="primary">vapC</name>
    <name evidence="8" type="ORF">COU89_03735</name>
</gene>
<keyword evidence="1 6" id="KW-1277">Toxin-antitoxin system</keyword>
<name>A0A2M8KTW1_9BACT</name>
<dbReference type="InterPro" id="IPR051619">
    <property type="entry name" value="TypeII_TA_RNase_PINc/VapC"/>
</dbReference>
<feature type="binding site" evidence="6">
    <location>
        <position position="6"/>
    </location>
    <ligand>
        <name>Mg(2+)</name>
        <dbReference type="ChEBI" id="CHEBI:18420"/>
    </ligand>
</feature>
<dbReference type="InterPro" id="IPR044153">
    <property type="entry name" value="PIN_Pae0151-like"/>
</dbReference>
<accession>A0A2M8KTW1</accession>
<dbReference type="Gene3D" id="3.40.50.1010">
    <property type="entry name" value="5'-nuclease"/>
    <property type="match status" value="1"/>
</dbReference>
<evidence type="ECO:0000256" key="6">
    <source>
        <dbReference type="HAMAP-Rule" id="MF_00265"/>
    </source>
</evidence>
<evidence type="ECO:0000259" key="7">
    <source>
        <dbReference type="Pfam" id="PF01850"/>
    </source>
</evidence>
<dbReference type="EMBL" id="PFEE01000079">
    <property type="protein sequence ID" value="PJE63357.1"/>
    <property type="molecule type" value="Genomic_DNA"/>
</dbReference>
<comment type="function">
    <text evidence="6">Toxic component of a toxin-antitoxin (TA) system. An RNase.</text>
</comment>
<keyword evidence="4 6" id="KW-0378">Hydrolase</keyword>
<dbReference type="EC" id="3.1.-.-" evidence="6"/>
<keyword evidence="2 6" id="KW-0540">Nuclease</keyword>
<dbReference type="Pfam" id="PF01850">
    <property type="entry name" value="PIN"/>
    <property type="match status" value="1"/>
</dbReference>
<dbReference type="GO" id="GO:0016787">
    <property type="term" value="F:hydrolase activity"/>
    <property type="evidence" value="ECO:0007669"/>
    <property type="project" value="UniProtKB-KW"/>
</dbReference>
<dbReference type="PANTHER" id="PTHR35901">
    <property type="entry name" value="RIBONUCLEASE VAPC3"/>
    <property type="match status" value="1"/>
</dbReference>
<protein>
    <recommendedName>
        <fullName evidence="6">Ribonuclease VapC</fullName>
        <shortName evidence="6">RNase VapC</shortName>
        <ecNumber evidence="6">3.1.-.-</ecNumber>
    </recommendedName>
    <alternativeName>
        <fullName evidence="6">Toxin VapC</fullName>
    </alternativeName>
</protein>
<keyword evidence="5 6" id="KW-0460">Magnesium</keyword>
<evidence type="ECO:0000256" key="5">
    <source>
        <dbReference type="ARBA" id="ARBA00022842"/>
    </source>
</evidence>
<keyword evidence="3 6" id="KW-0479">Metal-binding</keyword>
<evidence type="ECO:0000256" key="1">
    <source>
        <dbReference type="ARBA" id="ARBA00022649"/>
    </source>
</evidence>
<evidence type="ECO:0000313" key="9">
    <source>
        <dbReference type="Proteomes" id="UP000231569"/>
    </source>
</evidence>
<dbReference type="GO" id="GO:0004540">
    <property type="term" value="F:RNA nuclease activity"/>
    <property type="evidence" value="ECO:0007669"/>
    <property type="project" value="InterPro"/>
</dbReference>
<dbReference type="PANTHER" id="PTHR35901:SF1">
    <property type="entry name" value="EXONUCLEASE VAPC9"/>
    <property type="match status" value="1"/>
</dbReference>
<evidence type="ECO:0000256" key="4">
    <source>
        <dbReference type="ARBA" id="ARBA00022801"/>
    </source>
</evidence>
<sequence length="138" mass="15379">MKLVIDSSVIIKWLNTTDEQNIEKADKILSDSLQGNVELLAPELAKYEIGNVLLKSKQLTTHQAHISLGTVYSLPITFVVESEDLARETYYLATQGTITYYDAAFLSLAKAYGATLVTENIKHQGKSPDIKVIELKDY</sequence>
<comment type="similarity">
    <text evidence="6">Belongs to the PINc/VapC protein family.</text>
</comment>
<dbReference type="GO" id="GO:0000287">
    <property type="term" value="F:magnesium ion binding"/>
    <property type="evidence" value="ECO:0007669"/>
    <property type="project" value="UniProtKB-UniRule"/>
</dbReference>
<feature type="binding site" evidence="6">
    <location>
        <position position="102"/>
    </location>
    <ligand>
        <name>Mg(2+)</name>
        <dbReference type="ChEBI" id="CHEBI:18420"/>
    </ligand>
</feature>
<comment type="caution">
    <text evidence="8">The sequence shown here is derived from an EMBL/GenBank/DDBJ whole genome shotgun (WGS) entry which is preliminary data.</text>
</comment>
<organism evidence="8 9">
    <name type="scientific">Candidatus Roizmanbacteria bacterium CG10_big_fil_rev_8_21_14_0_10_45_7</name>
    <dbReference type="NCBI Taxonomy" id="1974854"/>
    <lineage>
        <taxon>Bacteria</taxon>
        <taxon>Candidatus Roizmaniibacteriota</taxon>
    </lineage>
</organism>
<dbReference type="InterPro" id="IPR022907">
    <property type="entry name" value="VapC_family"/>
</dbReference>
<dbReference type="InterPro" id="IPR002716">
    <property type="entry name" value="PIN_dom"/>
</dbReference>